<dbReference type="GO" id="GO:0051603">
    <property type="term" value="P:proteolysis involved in protein catabolic process"/>
    <property type="evidence" value="ECO:0007669"/>
    <property type="project" value="TreeGrafter"/>
</dbReference>
<evidence type="ECO:0000256" key="1">
    <source>
        <dbReference type="ARBA" id="ARBA00022670"/>
    </source>
</evidence>
<keyword evidence="2" id="KW-0479">Metal-binding</keyword>
<dbReference type="RefSeq" id="WP_177168837.1">
    <property type="nucleotide sequence ID" value="NZ_AP027363.1"/>
</dbReference>
<reference evidence="9 10" key="1">
    <citation type="submission" date="2016-10" db="EMBL/GenBank/DDBJ databases">
        <authorList>
            <person name="de Groot N.N."/>
        </authorList>
    </citation>
    <scope>NUCLEOTIDE SEQUENCE [LARGE SCALE GENOMIC DNA]</scope>
    <source>
        <strain evidence="9 10">DSM 19706</strain>
    </source>
</reference>
<name>A0A1I0AH52_THASX</name>
<dbReference type="CDD" id="cd07332">
    <property type="entry name" value="M48C_Oma1_like"/>
    <property type="match status" value="1"/>
</dbReference>
<dbReference type="STRING" id="349064.SAMN05660429_00705"/>
<dbReference type="GO" id="GO:0016020">
    <property type="term" value="C:membrane"/>
    <property type="evidence" value="ECO:0007669"/>
    <property type="project" value="TreeGrafter"/>
</dbReference>
<dbReference type="PANTHER" id="PTHR22726:SF1">
    <property type="entry name" value="METALLOENDOPEPTIDASE OMA1, MITOCHONDRIAL"/>
    <property type="match status" value="1"/>
</dbReference>
<protein>
    <submittedName>
        <fullName evidence="9">Peptidase family M48</fullName>
    </submittedName>
</protein>
<organism evidence="9 10">
    <name type="scientific">Thalassotalea agarivorans</name>
    <name type="common">Thalassomonas agarivorans</name>
    <dbReference type="NCBI Taxonomy" id="349064"/>
    <lineage>
        <taxon>Bacteria</taxon>
        <taxon>Pseudomonadati</taxon>
        <taxon>Pseudomonadota</taxon>
        <taxon>Gammaproteobacteria</taxon>
        <taxon>Alteromonadales</taxon>
        <taxon>Colwelliaceae</taxon>
        <taxon>Thalassotalea</taxon>
    </lineage>
</organism>
<evidence type="ECO:0000256" key="7">
    <source>
        <dbReference type="SAM" id="Phobius"/>
    </source>
</evidence>
<keyword evidence="10" id="KW-1185">Reference proteome</keyword>
<keyword evidence="5 6" id="KW-0482">Metalloprotease</keyword>
<keyword evidence="7" id="KW-1133">Transmembrane helix</keyword>
<dbReference type="AlphaFoldDB" id="A0A1I0AH52"/>
<dbReference type="InterPro" id="IPR051156">
    <property type="entry name" value="Mito/Outer_Membr_Metalloprot"/>
</dbReference>
<evidence type="ECO:0000256" key="2">
    <source>
        <dbReference type="ARBA" id="ARBA00022723"/>
    </source>
</evidence>
<dbReference type="Gene3D" id="3.30.2010.10">
    <property type="entry name" value="Metalloproteases ('zincins'), catalytic domain"/>
    <property type="match status" value="1"/>
</dbReference>
<dbReference type="GO" id="GO:0046872">
    <property type="term" value="F:metal ion binding"/>
    <property type="evidence" value="ECO:0007669"/>
    <property type="project" value="UniProtKB-KW"/>
</dbReference>
<dbReference type="InterPro" id="IPR001915">
    <property type="entry name" value="Peptidase_M48"/>
</dbReference>
<keyword evidence="3 6" id="KW-0378">Hydrolase</keyword>
<dbReference type="EMBL" id="FOHK01000003">
    <property type="protein sequence ID" value="SES93606.1"/>
    <property type="molecule type" value="Genomic_DNA"/>
</dbReference>
<evidence type="ECO:0000256" key="5">
    <source>
        <dbReference type="ARBA" id="ARBA00023049"/>
    </source>
</evidence>
<comment type="similarity">
    <text evidence="6">Belongs to the peptidase M48 family.</text>
</comment>
<evidence type="ECO:0000313" key="10">
    <source>
        <dbReference type="Proteomes" id="UP000199308"/>
    </source>
</evidence>
<dbReference type="Pfam" id="PF01435">
    <property type="entry name" value="Peptidase_M48"/>
    <property type="match status" value="1"/>
</dbReference>
<feature type="domain" description="Peptidase M48" evidence="8">
    <location>
        <begin position="80"/>
        <end position="257"/>
    </location>
</feature>
<sequence length="284" mass="31325">MLPRKNPVFKENVNASSEHPLKEFALLVAGVLLIAIVIIFAISIATRLFATSIPFQWEVDVVETFDPEFIAQSQEIEISKQQALGQLVDKLVAKADLPEGMEIHPYLIHQAEANAFATLGGNIFVADALIANVSSENALSMVIAHELGHIYYRHPIQQFASAASLQLAFTLIFGSENSFGQETLIGHSAGVATLSFGRDMEREADEFALSLLRKVYGHTYGAEEFFTYIQSQHESDEHLLIYSSHPGTEERIETIANAQKNDLAKPLVPMSSELKALVPEEESN</sequence>
<keyword evidence="7" id="KW-0812">Transmembrane</keyword>
<dbReference type="GO" id="GO:0004222">
    <property type="term" value="F:metalloendopeptidase activity"/>
    <property type="evidence" value="ECO:0007669"/>
    <property type="project" value="InterPro"/>
</dbReference>
<accession>A0A1I0AH52</accession>
<keyword evidence="7" id="KW-0472">Membrane</keyword>
<evidence type="ECO:0000256" key="3">
    <source>
        <dbReference type="ARBA" id="ARBA00022801"/>
    </source>
</evidence>
<gene>
    <name evidence="9" type="ORF">SAMN05660429_00705</name>
</gene>
<feature type="transmembrane region" description="Helical" evidence="7">
    <location>
        <begin position="24"/>
        <end position="45"/>
    </location>
</feature>
<comment type="cofactor">
    <cofactor evidence="6">
        <name>Zn(2+)</name>
        <dbReference type="ChEBI" id="CHEBI:29105"/>
    </cofactor>
    <text evidence="6">Binds 1 zinc ion per subunit.</text>
</comment>
<evidence type="ECO:0000256" key="6">
    <source>
        <dbReference type="RuleBase" id="RU003983"/>
    </source>
</evidence>
<evidence type="ECO:0000313" key="9">
    <source>
        <dbReference type="EMBL" id="SES93606.1"/>
    </source>
</evidence>
<proteinExistence type="inferred from homology"/>
<evidence type="ECO:0000259" key="8">
    <source>
        <dbReference type="Pfam" id="PF01435"/>
    </source>
</evidence>
<keyword evidence="4 6" id="KW-0862">Zinc</keyword>
<evidence type="ECO:0000256" key="4">
    <source>
        <dbReference type="ARBA" id="ARBA00022833"/>
    </source>
</evidence>
<dbReference type="Proteomes" id="UP000199308">
    <property type="component" value="Unassembled WGS sequence"/>
</dbReference>
<keyword evidence="1 6" id="KW-0645">Protease</keyword>
<dbReference type="PANTHER" id="PTHR22726">
    <property type="entry name" value="METALLOENDOPEPTIDASE OMA1"/>
    <property type="match status" value="1"/>
</dbReference>